<dbReference type="Gene3D" id="3.40.50.1820">
    <property type="entry name" value="alpha/beta hydrolase"/>
    <property type="match status" value="1"/>
</dbReference>
<organism evidence="1 2">
    <name type="scientific">Nocardioides luteus</name>
    <dbReference type="NCBI Taxonomy" id="1844"/>
    <lineage>
        <taxon>Bacteria</taxon>
        <taxon>Bacillati</taxon>
        <taxon>Actinomycetota</taxon>
        <taxon>Actinomycetes</taxon>
        <taxon>Propionibacteriales</taxon>
        <taxon>Nocardioidaceae</taxon>
        <taxon>Nocardioides</taxon>
    </lineage>
</organism>
<evidence type="ECO:0000313" key="1">
    <source>
        <dbReference type="EMBL" id="GLJ67767.1"/>
    </source>
</evidence>
<reference evidence="1" key="2">
    <citation type="submission" date="2023-01" db="EMBL/GenBank/DDBJ databases">
        <authorList>
            <person name="Sun Q."/>
            <person name="Evtushenko L."/>
        </authorList>
    </citation>
    <scope>NUCLEOTIDE SEQUENCE</scope>
    <source>
        <strain evidence="1">VKM Ac-1246</strain>
    </source>
</reference>
<name>A0ABQ5SUA9_9ACTN</name>
<comment type="caution">
    <text evidence="1">The sequence shown here is derived from an EMBL/GenBank/DDBJ whole genome shotgun (WGS) entry which is preliminary data.</text>
</comment>
<dbReference type="Pfam" id="PF01674">
    <property type="entry name" value="Lipase_2"/>
    <property type="match status" value="1"/>
</dbReference>
<sequence length="292" mass="32132">MAKSLICSGDVEKSRRNVVLLVHGTTMTPGENFEWNWGRALTQLDRAYCMVAMPNRAMSDAQVSAEYVVHAIRHIHQMSGRQVDVLGHSQGGLVPRFALRFWPDIRAMVDDYVGFGATNHGSYMVNALCPPVVGCSPSLWQQTADSAFTRATNSRQETFAGISYTNVYTRTDEFVRPALDDTGTSSLHTGDGRITNVAIQDVCPLDVASEHIAVGSYDPVGYALAMDALEHDGPADPDRIARSVCTELFMPGVESLQFATEYVNSMTAIAKELVLHDRVPREPDLKAYVYAR</sequence>
<dbReference type="SUPFAM" id="SSF53474">
    <property type="entry name" value="alpha/beta-Hydrolases"/>
    <property type="match status" value="1"/>
</dbReference>
<dbReference type="InterPro" id="IPR029058">
    <property type="entry name" value="AB_hydrolase_fold"/>
</dbReference>
<accession>A0ABQ5SUA9</accession>
<gene>
    <name evidence="1" type="ORF">GCM10017579_18030</name>
</gene>
<dbReference type="Proteomes" id="UP001142292">
    <property type="component" value="Unassembled WGS sequence"/>
</dbReference>
<dbReference type="InterPro" id="IPR002918">
    <property type="entry name" value="Lipase_EstA/Esterase_EstB"/>
</dbReference>
<protein>
    <submittedName>
        <fullName evidence="1">Lipase</fullName>
    </submittedName>
</protein>
<proteinExistence type="predicted"/>
<dbReference type="InterPro" id="IPR053228">
    <property type="entry name" value="Stereospecific_Lipase"/>
</dbReference>
<keyword evidence="2" id="KW-1185">Reference proteome</keyword>
<evidence type="ECO:0000313" key="2">
    <source>
        <dbReference type="Proteomes" id="UP001142292"/>
    </source>
</evidence>
<dbReference type="EMBL" id="BSEL01000004">
    <property type="protein sequence ID" value="GLJ67767.1"/>
    <property type="molecule type" value="Genomic_DNA"/>
</dbReference>
<reference evidence="1" key="1">
    <citation type="journal article" date="2014" name="Int. J. Syst. Evol. Microbiol.">
        <title>Complete genome of a new Firmicutes species belonging to the dominant human colonic microbiota ('Ruminococcus bicirculans') reveals two chromosomes and a selective capacity to utilize plant glucans.</title>
        <authorList>
            <consortium name="NISC Comparative Sequencing Program"/>
            <person name="Wegmann U."/>
            <person name="Louis P."/>
            <person name="Goesmann A."/>
            <person name="Henrissat B."/>
            <person name="Duncan S.H."/>
            <person name="Flint H.J."/>
        </authorList>
    </citation>
    <scope>NUCLEOTIDE SEQUENCE</scope>
    <source>
        <strain evidence="1">VKM Ac-1246</strain>
    </source>
</reference>
<dbReference type="PANTHER" id="PTHR37574:SF1">
    <property type="entry name" value="LIPASE B"/>
    <property type="match status" value="1"/>
</dbReference>
<dbReference type="PANTHER" id="PTHR37574">
    <property type="entry name" value="LIPASE B"/>
    <property type="match status" value="1"/>
</dbReference>